<evidence type="ECO:0000313" key="3">
    <source>
        <dbReference type="Proteomes" id="UP000187455"/>
    </source>
</evidence>
<dbReference type="EMBL" id="LSSL01000520">
    <property type="protein sequence ID" value="OLY84380.1"/>
    <property type="molecule type" value="Genomic_DNA"/>
</dbReference>
<accession>A0A1R0H5B7</accession>
<evidence type="ECO:0000256" key="1">
    <source>
        <dbReference type="SAM" id="Phobius"/>
    </source>
</evidence>
<gene>
    <name evidence="2" type="ORF">AYI68_g1459</name>
</gene>
<keyword evidence="1" id="KW-1133">Transmembrane helix</keyword>
<reference evidence="2 3" key="1">
    <citation type="journal article" date="2016" name="Mol. Biol. Evol.">
        <title>Genome-Wide Survey of Gut Fungi (Harpellales) Reveals the First Horizontally Transferred Ubiquitin Gene from a Mosquito Host.</title>
        <authorList>
            <person name="Wang Y."/>
            <person name="White M.M."/>
            <person name="Kvist S."/>
            <person name="Moncalvo J.M."/>
        </authorList>
    </citation>
    <scope>NUCLEOTIDE SEQUENCE [LARGE SCALE GENOMIC DNA]</scope>
    <source>
        <strain evidence="2 3">ALG-7-W6</strain>
    </source>
</reference>
<proteinExistence type="predicted"/>
<protein>
    <submittedName>
        <fullName evidence="2">Uncharacterized protein</fullName>
    </submittedName>
</protein>
<dbReference type="AlphaFoldDB" id="A0A1R0H5B7"/>
<dbReference type="Proteomes" id="UP000187455">
    <property type="component" value="Unassembled WGS sequence"/>
</dbReference>
<keyword evidence="3" id="KW-1185">Reference proteome</keyword>
<name>A0A1R0H5B7_9FUNG</name>
<evidence type="ECO:0000313" key="2">
    <source>
        <dbReference type="EMBL" id="OLY84380.1"/>
    </source>
</evidence>
<keyword evidence="1" id="KW-0472">Membrane</keyword>
<organism evidence="2 3">
    <name type="scientific">Smittium mucronatum</name>
    <dbReference type="NCBI Taxonomy" id="133383"/>
    <lineage>
        <taxon>Eukaryota</taxon>
        <taxon>Fungi</taxon>
        <taxon>Fungi incertae sedis</taxon>
        <taxon>Zoopagomycota</taxon>
        <taxon>Kickxellomycotina</taxon>
        <taxon>Harpellomycetes</taxon>
        <taxon>Harpellales</taxon>
        <taxon>Legeriomycetaceae</taxon>
        <taxon>Smittium</taxon>
    </lineage>
</organism>
<keyword evidence="1" id="KW-0812">Transmembrane</keyword>
<comment type="caution">
    <text evidence="2">The sequence shown here is derived from an EMBL/GenBank/DDBJ whole genome shotgun (WGS) entry which is preliminary data.</text>
</comment>
<sequence>MSENIYTCGGGCTTKDSLFVLTNNTFSCAAPQIGCEVPYTIENGYYKNLGVDVRSDCASYIFYNINSGAQCMRQLLDGTKQTIDIPPQKSSSKKIFAGFCVLFSLFFSVLIQVV</sequence>
<feature type="transmembrane region" description="Helical" evidence="1">
    <location>
        <begin position="95"/>
        <end position="113"/>
    </location>
</feature>